<dbReference type="InterPro" id="IPR050980">
    <property type="entry name" value="2C_sensor_his_kinase"/>
</dbReference>
<keyword evidence="19" id="KW-1185">Reference proteome</keyword>
<dbReference type="CDD" id="cd00082">
    <property type="entry name" value="HisKA"/>
    <property type="match status" value="1"/>
</dbReference>
<dbReference type="PANTHER" id="PTHR44936">
    <property type="entry name" value="SENSOR PROTEIN CREC"/>
    <property type="match status" value="1"/>
</dbReference>
<dbReference type="InterPro" id="IPR003660">
    <property type="entry name" value="HAMP_dom"/>
</dbReference>
<evidence type="ECO:0000256" key="12">
    <source>
        <dbReference type="ARBA" id="ARBA00022989"/>
    </source>
</evidence>
<dbReference type="PANTHER" id="PTHR44936:SF5">
    <property type="entry name" value="SENSOR HISTIDINE KINASE ENVZ"/>
    <property type="match status" value="1"/>
</dbReference>
<dbReference type="Gene3D" id="3.30.565.10">
    <property type="entry name" value="Histidine kinase-like ATPase, C-terminal domain"/>
    <property type="match status" value="1"/>
</dbReference>
<evidence type="ECO:0000256" key="3">
    <source>
        <dbReference type="ARBA" id="ARBA00012438"/>
    </source>
</evidence>
<protein>
    <recommendedName>
        <fullName evidence="3">histidine kinase</fullName>
        <ecNumber evidence="3">2.7.13.3</ecNumber>
    </recommendedName>
</protein>
<dbReference type="GO" id="GO:0005524">
    <property type="term" value="F:ATP binding"/>
    <property type="evidence" value="ECO:0007669"/>
    <property type="project" value="UniProtKB-KW"/>
</dbReference>
<dbReference type="SUPFAM" id="SSF47384">
    <property type="entry name" value="Homodimeric domain of signal transducing histidine kinase"/>
    <property type="match status" value="1"/>
</dbReference>
<dbReference type="InterPro" id="IPR003661">
    <property type="entry name" value="HisK_dim/P_dom"/>
</dbReference>
<dbReference type="Proteomes" id="UP001271769">
    <property type="component" value="Unassembled WGS sequence"/>
</dbReference>
<dbReference type="RefSeq" id="WP_320499854.1">
    <property type="nucleotide sequence ID" value="NZ_JAXCLX010000001.1"/>
</dbReference>
<dbReference type="PROSITE" id="PS50885">
    <property type="entry name" value="HAMP"/>
    <property type="match status" value="1"/>
</dbReference>
<dbReference type="SMART" id="SM00388">
    <property type="entry name" value="HisKA"/>
    <property type="match status" value="1"/>
</dbReference>
<dbReference type="InterPro" id="IPR004358">
    <property type="entry name" value="Sig_transdc_His_kin-like_C"/>
</dbReference>
<evidence type="ECO:0000259" key="16">
    <source>
        <dbReference type="PROSITE" id="PS50109"/>
    </source>
</evidence>
<comment type="caution">
    <text evidence="18">The sequence shown here is derived from an EMBL/GenBank/DDBJ whole genome shotgun (WGS) entry which is preliminary data.</text>
</comment>
<evidence type="ECO:0000256" key="10">
    <source>
        <dbReference type="ARBA" id="ARBA00022777"/>
    </source>
</evidence>
<dbReference type="PROSITE" id="PS50109">
    <property type="entry name" value="HIS_KIN"/>
    <property type="match status" value="1"/>
</dbReference>
<keyword evidence="5" id="KW-0997">Cell inner membrane</keyword>
<evidence type="ECO:0000256" key="9">
    <source>
        <dbReference type="ARBA" id="ARBA00022741"/>
    </source>
</evidence>
<gene>
    <name evidence="18" type="ORF">SMD31_05805</name>
</gene>
<keyword evidence="9" id="KW-0547">Nucleotide-binding</keyword>
<dbReference type="InterPro" id="IPR005467">
    <property type="entry name" value="His_kinase_dom"/>
</dbReference>
<keyword evidence="8 15" id="KW-0812">Transmembrane</keyword>
<evidence type="ECO:0000256" key="6">
    <source>
        <dbReference type="ARBA" id="ARBA00022553"/>
    </source>
</evidence>
<evidence type="ECO:0000256" key="7">
    <source>
        <dbReference type="ARBA" id="ARBA00022679"/>
    </source>
</evidence>
<feature type="domain" description="HAMP" evidence="17">
    <location>
        <begin position="186"/>
        <end position="238"/>
    </location>
</feature>
<dbReference type="InterPro" id="IPR003594">
    <property type="entry name" value="HATPase_dom"/>
</dbReference>
<name>A0ABU5DVU0_9PROT</name>
<dbReference type="SUPFAM" id="SSF158472">
    <property type="entry name" value="HAMP domain-like"/>
    <property type="match status" value="1"/>
</dbReference>
<reference evidence="18 19" key="1">
    <citation type="journal article" date="2013" name="Antonie Van Leeuwenhoek">
        <title>Dongia rigui sp. nov., isolated from freshwater of a large wetland in Korea.</title>
        <authorList>
            <person name="Baik K.S."/>
            <person name="Hwang Y.M."/>
            <person name="Choi J.S."/>
            <person name="Kwon J."/>
            <person name="Seong C.N."/>
        </authorList>
    </citation>
    <scope>NUCLEOTIDE SEQUENCE [LARGE SCALE GENOMIC DNA]</scope>
    <source>
        <strain evidence="18 19">04SU4-P</strain>
    </source>
</reference>
<evidence type="ECO:0000259" key="17">
    <source>
        <dbReference type="PROSITE" id="PS50885"/>
    </source>
</evidence>
<keyword evidence="7" id="KW-0808">Transferase</keyword>
<keyword evidence="12 15" id="KW-1133">Transmembrane helix</keyword>
<dbReference type="Pfam" id="PF00512">
    <property type="entry name" value="HisKA"/>
    <property type="match status" value="1"/>
</dbReference>
<proteinExistence type="predicted"/>
<dbReference type="SMART" id="SM00304">
    <property type="entry name" value="HAMP"/>
    <property type="match status" value="1"/>
</dbReference>
<feature type="transmembrane region" description="Helical" evidence="15">
    <location>
        <begin position="166"/>
        <end position="186"/>
    </location>
</feature>
<sequence length="451" mass="49017">MSRRLIPDSILAWLLLILFTGVLASQAVTVLLHNLNRNEVLLRLEDQRAAERIAALAVFLDHTSPPLRHGVAEAMSGPSLDVRMSNRPLVATTEAPRELAPLAAAIADRLKGVNWREIRVGTGQPGEKERANDLVPMRVAIGLFDGSWLNFEFLMVASLPWASPQFLGLTAGSVVAVLGLCLYALLRLMRPLERLTRAAESLGRSGTTQPLPESGVGEVRRAASAFNKMQARISRLIEDRLQMIAAISHDLKTPITRLRLRAELMDDEEMRGKLLKDLDEMEAMIGSTLAFAREEGNPEPARSIDLRALVKEAGEHQPAMRLGIAGTGPWEVVAQPLALKRAVANLIDNAVKYGSDATVNLARGQDADGHPRFEIRIDDRGPGIPAAEMDRVFRPFYRIEGSRNRDSGGTGLGLAIARSAVLAQGGEIDLHNRMAPDGTIAGLTARVLLPA</sequence>
<dbReference type="Pfam" id="PF02518">
    <property type="entry name" value="HATPase_c"/>
    <property type="match status" value="1"/>
</dbReference>
<dbReference type="InterPro" id="IPR036890">
    <property type="entry name" value="HATPase_C_sf"/>
</dbReference>
<comment type="subcellular location">
    <subcellularLocation>
        <location evidence="2">Cell inner membrane</location>
        <topology evidence="2">Multi-pass membrane protein</topology>
    </subcellularLocation>
</comment>
<evidence type="ECO:0000256" key="15">
    <source>
        <dbReference type="SAM" id="Phobius"/>
    </source>
</evidence>
<comment type="catalytic activity">
    <reaction evidence="1">
        <text>ATP + protein L-histidine = ADP + protein N-phospho-L-histidine.</text>
        <dbReference type="EC" id="2.7.13.3"/>
    </reaction>
</comment>
<accession>A0ABU5DVU0</accession>
<evidence type="ECO:0000256" key="13">
    <source>
        <dbReference type="ARBA" id="ARBA00023012"/>
    </source>
</evidence>
<keyword evidence="13" id="KW-0902">Two-component regulatory system</keyword>
<dbReference type="EMBL" id="JAXCLX010000001">
    <property type="protein sequence ID" value="MDY0871424.1"/>
    <property type="molecule type" value="Genomic_DNA"/>
</dbReference>
<keyword evidence="6" id="KW-0597">Phosphoprotein</keyword>
<evidence type="ECO:0000256" key="2">
    <source>
        <dbReference type="ARBA" id="ARBA00004429"/>
    </source>
</evidence>
<evidence type="ECO:0000313" key="18">
    <source>
        <dbReference type="EMBL" id="MDY0871424.1"/>
    </source>
</evidence>
<dbReference type="SUPFAM" id="SSF55874">
    <property type="entry name" value="ATPase domain of HSP90 chaperone/DNA topoisomerase II/histidine kinase"/>
    <property type="match status" value="1"/>
</dbReference>
<dbReference type="Gene3D" id="1.10.287.130">
    <property type="match status" value="1"/>
</dbReference>
<keyword evidence="14 15" id="KW-0472">Membrane</keyword>
<evidence type="ECO:0000256" key="8">
    <source>
        <dbReference type="ARBA" id="ARBA00022692"/>
    </source>
</evidence>
<evidence type="ECO:0000313" key="19">
    <source>
        <dbReference type="Proteomes" id="UP001271769"/>
    </source>
</evidence>
<evidence type="ECO:0000256" key="1">
    <source>
        <dbReference type="ARBA" id="ARBA00000085"/>
    </source>
</evidence>
<evidence type="ECO:0000256" key="4">
    <source>
        <dbReference type="ARBA" id="ARBA00022475"/>
    </source>
</evidence>
<keyword evidence="10" id="KW-0418">Kinase</keyword>
<keyword evidence="11 18" id="KW-0067">ATP-binding</keyword>
<keyword evidence="4" id="KW-1003">Cell membrane</keyword>
<organism evidence="18 19">
    <name type="scientific">Dongia rigui</name>
    <dbReference type="NCBI Taxonomy" id="940149"/>
    <lineage>
        <taxon>Bacteria</taxon>
        <taxon>Pseudomonadati</taxon>
        <taxon>Pseudomonadota</taxon>
        <taxon>Alphaproteobacteria</taxon>
        <taxon>Rhodospirillales</taxon>
        <taxon>Dongiaceae</taxon>
        <taxon>Dongia</taxon>
    </lineage>
</organism>
<dbReference type="CDD" id="cd06225">
    <property type="entry name" value="HAMP"/>
    <property type="match status" value="1"/>
</dbReference>
<dbReference type="Pfam" id="PF00672">
    <property type="entry name" value="HAMP"/>
    <property type="match status" value="1"/>
</dbReference>
<dbReference type="EC" id="2.7.13.3" evidence="3"/>
<evidence type="ECO:0000256" key="11">
    <source>
        <dbReference type="ARBA" id="ARBA00022840"/>
    </source>
</evidence>
<dbReference type="InterPro" id="IPR036097">
    <property type="entry name" value="HisK_dim/P_sf"/>
</dbReference>
<feature type="domain" description="Histidine kinase" evidence="16">
    <location>
        <begin position="246"/>
        <end position="451"/>
    </location>
</feature>
<dbReference type="PRINTS" id="PR00344">
    <property type="entry name" value="BCTRLSENSOR"/>
</dbReference>
<evidence type="ECO:0000256" key="14">
    <source>
        <dbReference type="ARBA" id="ARBA00023136"/>
    </source>
</evidence>
<evidence type="ECO:0000256" key="5">
    <source>
        <dbReference type="ARBA" id="ARBA00022519"/>
    </source>
</evidence>
<dbReference type="SMART" id="SM00387">
    <property type="entry name" value="HATPase_c"/>
    <property type="match status" value="1"/>
</dbReference>